<protein>
    <submittedName>
        <fullName evidence="1">Uncharacterized protein</fullName>
    </submittedName>
</protein>
<dbReference type="HOGENOM" id="CLU_3214607_0_0_9"/>
<proteinExistence type="predicted"/>
<dbReference type="Proteomes" id="UP000004910">
    <property type="component" value="Unassembled WGS sequence"/>
</dbReference>
<dbReference type="STRING" id="428126.CLOSPI_02082"/>
<keyword evidence="2" id="KW-1185">Reference proteome</keyword>
<name>B1C4B3_9FIRM</name>
<organism evidence="1 2">
    <name type="scientific">Thomasclavelia spiroformis DSM 1552</name>
    <dbReference type="NCBI Taxonomy" id="428126"/>
    <lineage>
        <taxon>Bacteria</taxon>
        <taxon>Bacillati</taxon>
        <taxon>Bacillota</taxon>
        <taxon>Erysipelotrichia</taxon>
        <taxon>Erysipelotrichales</taxon>
        <taxon>Coprobacillaceae</taxon>
        <taxon>Thomasclavelia</taxon>
    </lineage>
</organism>
<dbReference type="AlphaFoldDB" id="B1C4B3"/>
<sequence length="44" mass="5352">MLFGAKKTDFLLCFLMLKKRLDLGNLYFYDKLKNVDLIKIYIYK</sequence>
<comment type="caution">
    <text evidence="1">The sequence shown here is derived from an EMBL/GenBank/DDBJ whole genome shotgun (WGS) entry which is preliminary data.</text>
</comment>
<gene>
    <name evidence="1" type="ORF">CLOSPI_02082</name>
</gene>
<reference evidence="1" key="2">
    <citation type="submission" date="2014-06" db="EMBL/GenBank/DDBJ databases">
        <title>Draft genome sequence of Clostridium spiroforme (DSM 1552).</title>
        <authorList>
            <person name="Sudarsanam P."/>
            <person name="Ley R."/>
            <person name="Guruge J."/>
            <person name="Turnbaugh P.J."/>
            <person name="Mahowald M."/>
            <person name="Liep D."/>
            <person name="Gordon J."/>
        </authorList>
    </citation>
    <scope>NUCLEOTIDE SEQUENCE</scope>
    <source>
        <strain evidence="1">DSM 1552</strain>
    </source>
</reference>
<reference evidence="1" key="1">
    <citation type="submission" date="2008-02" db="EMBL/GenBank/DDBJ databases">
        <authorList>
            <person name="Fulton L."/>
            <person name="Clifton S."/>
            <person name="Fulton B."/>
            <person name="Xu J."/>
            <person name="Minx P."/>
            <person name="Pepin K.H."/>
            <person name="Johnson M."/>
            <person name="Thiruvilangam P."/>
            <person name="Bhonagiri V."/>
            <person name="Nash W.E."/>
            <person name="Mardis E.R."/>
            <person name="Wilson R.K."/>
        </authorList>
    </citation>
    <scope>NUCLEOTIDE SEQUENCE [LARGE SCALE GENOMIC DNA]</scope>
    <source>
        <strain evidence="1">DSM 1552</strain>
    </source>
</reference>
<dbReference type="EMBL" id="ABIK02000014">
    <property type="protein sequence ID" value="EDS74497.1"/>
    <property type="molecule type" value="Genomic_DNA"/>
</dbReference>
<evidence type="ECO:0000313" key="2">
    <source>
        <dbReference type="Proteomes" id="UP000004910"/>
    </source>
</evidence>
<evidence type="ECO:0000313" key="1">
    <source>
        <dbReference type="EMBL" id="EDS74497.1"/>
    </source>
</evidence>
<accession>B1C4B3</accession>